<reference evidence="3 4" key="1">
    <citation type="submission" date="2022-06" db="EMBL/GenBank/DDBJ databases">
        <title>Genomic Encyclopedia of Archaeal and Bacterial Type Strains, Phase II (KMG-II): from individual species to whole genera.</title>
        <authorList>
            <person name="Goeker M."/>
        </authorList>
    </citation>
    <scope>NUCLEOTIDE SEQUENCE [LARGE SCALE GENOMIC DNA]</scope>
    <source>
        <strain evidence="3 4">DSM 40477</strain>
    </source>
</reference>
<name>A0ABT1HUM5_STRSD</name>
<evidence type="ECO:0000313" key="3">
    <source>
        <dbReference type="EMBL" id="MCP2259212.1"/>
    </source>
</evidence>
<keyword evidence="1" id="KW-0732">Signal</keyword>
<feature type="chain" id="PRO_5047214818" evidence="1">
    <location>
        <begin position="29"/>
        <end position="168"/>
    </location>
</feature>
<dbReference type="SMART" id="SM00458">
    <property type="entry name" value="RICIN"/>
    <property type="match status" value="1"/>
</dbReference>
<dbReference type="CDD" id="cd00161">
    <property type="entry name" value="beta-trefoil_Ricin-like"/>
    <property type="match status" value="1"/>
</dbReference>
<organism evidence="3 4">
    <name type="scientific">Streptoalloteichus tenebrarius (strain ATCC 17920 / DSM 40477 / JCM 4838 / CBS 697.72 / NBRC 16177 / NCIMB 11028 / NRRL B-12390 / A12253. 1 / ISP 5477)</name>
    <name type="common">Streptomyces tenebrarius</name>
    <dbReference type="NCBI Taxonomy" id="1933"/>
    <lineage>
        <taxon>Bacteria</taxon>
        <taxon>Bacillati</taxon>
        <taxon>Actinomycetota</taxon>
        <taxon>Actinomycetes</taxon>
        <taxon>Pseudonocardiales</taxon>
        <taxon>Pseudonocardiaceae</taxon>
        <taxon>Streptoalloteichus</taxon>
    </lineage>
</organism>
<dbReference type="SUPFAM" id="SSF50370">
    <property type="entry name" value="Ricin B-like lectins"/>
    <property type="match status" value="1"/>
</dbReference>
<dbReference type="PROSITE" id="PS50231">
    <property type="entry name" value="RICIN_B_LECTIN"/>
    <property type="match status" value="1"/>
</dbReference>
<dbReference type="InterPro" id="IPR000772">
    <property type="entry name" value="Ricin_B_lectin"/>
</dbReference>
<comment type="caution">
    <text evidence="3">The sequence shown here is derived from an EMBL/GenBank/DDBJ whole genome shotgun (WGS) entry which is preliminary data.</text>
</comment>
<dbReference type="Pfam" id="PF00652">
    <property type="entry name" value="Ricin_B_lectin"/>
    <property type="match status" value="1"/>
</dbReference>
<evidence type="ECO:0000256" key="1">
    <source>
        <dbReference type="SAM" id="SignalP"/>
    </source>
</evidence>
<evidence type="ECO:0000259" key="2">
    <source>
        <dbReference type="SMART" id="SM00458"/>
    </source>
</evidence>
<dbReference type="EMBL" id="JAMTCP010000014">
    <property type="protein sequence ID" value="MCP2259212.1"/>
    <property type="molecule type" value="Genomic_DNA"/>
</dbReference>
<protein>
    <submittedName>
        <fullName evidence="3">Ricin-type beta-trefoil lectin domain-containing protein</fullName>
    </submittedName>
</protein>
<proteinExistence type="predicted"/>
<keyword evidence="4" id="KW-1185">Reference proteome</keyword>
<sequence>MPRLLRALTAGASVMAASLLVAAPSASAAPLPGGPYTYAALHSGKCLDVFGGSTEDAAKVIQWGCNGGTNQGWYNEKFPDDAIVFINQNSGKCLDILAGSTANNAPVVQKTCSGGDSQRWYLINHGYGVFSFQNKSTGKCLSVVRASQDDGAEVVQANCDLANNQRWQ</sequence>
<feature type="signal peptide" evidence="1">
    <location>
        <begin position="1"/>
        <end position="28"/>
    </location>
</feature>
<feature type="domain" description="Ricin B lectin" evidence="2">
    <location>
        <begin position="34"/>
        <end position="168"/>
    </location>
</feature>
<dbReference type="RefSeq" id="WP_253670110.1">
    <property type="nucleotide sequence ID" value="NZ_JAMTCP010000014.1"/>
</dbReference>
<accession>A0ABT1HUM5</accession>
<dbReference type="InterPro" id="IPR035992">
    <property type="entry name" value="Ricin_B-like_lectins"/>
</dbReference>
<dbReference type="Gene3D" id="2.80.10.50">
    <property type="match status" value="3"/>
</dbReference>
<dbReference type="Proteomes" id="UP001205311">
    <property type="component" value="Unassembled WGS sequence"/>
</dbReference>
<gene>
    <name evidence="3" type="ORF">LX15_002913</name>
</gene>
<evidence type="ECO:0000313" key="4">
    <source>
        <dbReference type="Proteomes" id="UP001205311"/>
    </source>
</evidence>